<evidence type="ECO:0000313" key="5">
    <source>
        <dbReference type="EMBL" id="PYH93192.1"/>
    </source>
</evidence>
<dbReference type="STRING" id="1448320.A0A319EQH0"/>
<evidence type="ECO:0000256" key="3">
    <source>
        <dbReference type="ARBA" id="ARBA00022677"/>
    </source>
</evidence>
<proteinExistence type="inferred from homology"/>
<dbReference type="Pfam" id="PF10230">
    <property type="entry name" value="LIDHydrolase"/>
    <property type="match status" value="1"/>
</dbReference>
<organism evidence="5 6">
    <name type="scientific">Aspergillus ellipticus CBS 707.79</name>
    <dbReference type="NCBI Taxonomy" id="1448320"/>
    <lineage>
        <taxon>Eukaryota</taxon>
        <taxon>Fungi</taxon>
        <taxon>Dikarya</taxon>
        <taxon>Ascomycota</taxon>
        <taxon>Pezizomycotina</taxon>
        <taxon>Eurotiomycetes</taxon>
        <taxon>Eurotiomycetidae</taxon>
        <taxon>Eurotiales</taxon>
        <taxon>Aspergillaceae</taxon>
        <taxon>Aspergillus</taxon>
        <taxon>Aspergillus subgen. Circumdati</taxon>
    </lineage>
</organism>
<evidence type="ECO:0008006" key="7">
    <source>
        <dbReference type="Google" id="ProtNLM"/>
    </source>
</evidence>
<reference evidence="5 6" key="1">
    <citation type="submission" date="2018-02" db="EMBL/GenBank/DDBJ databases">
        <title>The genomes of Aspergillus section Nigri reveals drivers in fungal speciation.</title>
        <authorList>
            <consortium name="DOE Joint Genome Institute"/>
            <person name="Vesth T.C."/>
            <person name="Nybo J."/>
            <person name="Theobald S."/>
            <person name="Brandl J."/>
            <person name="Frisvad J.C."/>
            <person name="Nielsen K.F."/>
            <person name="Lyhne E.K."/>
            <person name="Kogle M.E."/>
            <person name="Kuo A."/>
            <person name="Riley R."/>
            <person name="Clum A."/>
            <person name="Nolan M."/>
            <person name="Lipzen A."/>
            <person name="Salamov A."/>
            <person name="Henrissat B."/>
            <person name="Wiebenga A."/>
            <person name="De vries R.P."/>
            <person name="Grigoriev I.V."/>
            <person name="Mortensen U.H."/>
            <person name="Andersen M.R."/>
            <person name="Baker S.E."/>
        </authorList>
    </citation>
    <scope>NUCLEOTIDE SEQUENCE [LARGE SCALE GENOMIC DNA]</scope>
    <source>
        <strain evidence="5 6">CBS 707.79</strain>
    </source>
</reference>
<dbReference type="VEuPathDB" id="FungiDB:BO71DRAFT_382063"/>
<dbReference type="AlphaFoldDB" id="A0A319EQH0"/>
<evidence type="ECO:0000256" key="2">
    <source>
        <dbReference type="ARBA" id="ARBA00008300"/>
    </source>
</evidence>
<dbReference type="GO" id="GO:0019915">
    <property type="term" value="P:lipid storage"/>
    <property type="evidence" value="ECO:0007669"/>
    <property type="project" value="InterPro"/>
</dbReference>
<comment type="similarity">
    <text evidence="2">Belongs to the AB hydrolase superfamily. LDAH family.</text>
</comment>
<dbReference type="PANTHER" id="PTHR13390">
    <property type="entry name" value="LIPASE"/>
    <property type="match status" value="1"/>
</dbReference>
<accession>A0A319EQH0</accession>
<dbReference type="SUPFAM" id="SSF53474">
    <property type="entry name" value="alpha/beta-Hydrolases"/>
    <property type="match status" value="1"/>
</dbReference>
<evidence type="ECO:0000256" key="4">
    <source>
        <dbReference type="ARBA" id="ARBA00022801"/>
    </source>
</evidence>
<dbReference type="Proteomes" id="UP000247810">
    <property type="component" value="Unassembled WGS sequence"/>
</dbReference>
<name>A0A319EQH0_9EURO</name>
<dbReference type="GO" id="GO:0016298">
    <property type="term" value="F:lipase activity"/>
    <property type="evidence" value="ECO:0007669"/>
    <property type="project" value="InterPro"/>
</dbReference>
<dbReference type="InterPro" id="IPR019363">
    <property type="entry name" value="LDAH"/>
</dbReference>
<protein>
    <recommendedName>
        <fullName evidence="7">Lipid droplet-associated hydrolase</fullName>
    </recommendedName>
</protein>
<keyword evidence="3" id="KW-0551">Lipid droplet</keyword>
<dbReference type="PANTHER" id="PTHR13390:SF0">
    <property type="entry name" value="LIPID DROPLET-ASSOCIATED HYDROLASE"/>
    <property type="match status" value="1"/>
</dbReference>
<gene>
    <name evidence="5" type="ORF">BO71DRAFT_382063</name>
</gene>
<dbReference type="OrthoDB" id="448051at2759"/>
<dbReference type="InterPro" id="IPR029058">
    <property type="entry name" value="AB_hydrolase_fold"/>
</dbReference>
<keyword evidence="6" id="KW-1185">Reference proteome</keyword>
<evidence type="ECO:0000313" key="6">
    <source>
        <dbReference type="Proteomes" id="UP000247810"/>
    </source>
</evidence>
<keyword evidence="4" id="KW-0378">Hydrolase</keyword>
<dbReference type="Gene3D" id="3.40.50.1820">
    <property type="entry name" value="alpha/beta hydrolase"/>
    <property type="match status" value="1"/>
</dbReference>
<dbReference type="GO" id="GO:0005811">
    <property type="term" value="C:lipid droplet"/>
    <property type="evidence" value="ECO:0007669"/>
    <property type="project" value="UniProtKB-SubCell"/>
</dbReference>
<evidence type="ECO:0000256" key="1">
    <source>
        <dbReference type="ARBA" id="ARBA00004502"/>
    </source>
</evidence>
<sequence length="365" mass="39954">MSSPLQPHIAPDSFFHTIPSPSPAASTDPPAPPTIIYFISGNPGLISYYYPFFTLLSEKLTPLLTNTTTNEPIHIHGHSLAGFEVSPSAEAPHYHDLEDQIRFVQNRLDTFITQITPQNATPNNSNSNSKPKVILMGHSVGTYIAMEILRRHRERTAAATTQDSQHPTIEFDIVGGVMLFPTVVDIAHSPAGRKLTTLLKFIPHLALLVALLARTLTTLLPAVVLRSVVSAVTGNPPPHAVDTTCAFLKSRMGVRQALHMAADEMRTITSDKWANNIWGVSSADEPALTKMVFYFGRNDHWVAEQTREEIIRVRGGEKDTEDGNGDGDGPTMLVCEDGVPHAFCLRHSEVTARKVAGMVMDIVRG</sequence>
<dbReference type="EMBL" id="KZ825898">
    <property type="protein sequence ID" value="PYH93192.1"/>
    <property type="molecule type" value="Genomic_DNA"/>
</dbReference>
<comment type="subcellular location">
    <subcellularLocation>
        <location evidence="1">Lipid droplet</location>
    </subcellularLocation>
</comment>